<dbReference type="EMBL" id="CAAGRJ010026555">
    <property type="protein sequence ID" value="VFV38837.1"/>
    <property type="molecule type" value="Genomic_DNA"/>
</dbReference>
<protein>
    <submittedName>
        <fullName evidence="1">Uncharacterized protein</fullName>
    </submittedName>
</protein>
<dbReference type="Gene3D" id="3.30.70.240">
    <property type="match status" value="1"/>
</dbReference>
<organism evidence="1 2">
    <name type="scientific">Lynx pardinus</name>
    <name type="common">Iberian lynx</name>
    <name type="synonym">Felis pardina</name>
    <dbReference type="NCBI Taxonomy" id="191816"/>
    <lineage>
        <taxon>Eukaryota</taxon>
        <taxon>Metazoa</taxon>
        <taxon>Chordata</taxon>
        <taxon>Craniata</taxon>
        <taxon>Vertebrata</taxon>
        <taxon>Euteleostomi</taxon>
        <taxon>Mammalia</taxon>
        <taxon>Eutheria</taxon>
        <taxon>Laurasiatheria</taxon>
        <taxon>Carnivora</taxon>
        <taxon>Feliformia</taxon>
        <taxon>Felidae</taxon>
        <taxon>Felinae</taxon>
        <taxon>Lynx</taxon>
    </lineage>
</organism>
<gene>
    <name evidence="1" type="ORF">LYPA_23C013896</name>
</gene>
<sequence length="133" mass="14628">MAVIWSPYRTCLARTSHKEVELPKNKQSMPFPAHDVSLNADAIQVIPKARCCLLHPCADAPALVHGAHRPCGDPVSRTSVGGIYCVKHRTCSEWGHALDKFQVASTPIFVMKAYLPINQSFGFTTNLRSHTSS</sequence>
<dbReference type="InterPro" id="IPR035647">
    <property type="entry name" value="EFG_III/V"/>
</dbReference>
<dbReference type="SUPFAM" id="SSF54980">
    <property type="entry name" value="EF-G C-terminal domain-like"/>
    <property type="match status" value="1"/>
</dbReference>
<proteinExistence type="predicted"/>
<dbReference type="AlphaFoldDB" id="A0A485P2K3"/>
<dbReference type="Proteomes" id="UP000386466">
    <property type="component" value="Unassembled WGS sequence"/>
</dbReference>
<evidence type="ECO:0000313" key="2">
    <source>
        <dbReference type="Proteomes" id="UP000386466"/>
    </source>
</evidence>
<accession>A0A485P2K3</accession>
<reference evidence="1 2" key="1">
    <citation type="submission" date="2019-01" db="EMBL/GenBank/DDBJ databases">
        <authorList>
            <person name="Alioto T."/>
            <person name="Alioto T."/>
        </authorList>
    </citation>
    <scope>NUCLEOTIDE SEQUENCE [LARGE SCALE GENOMIC DNA]</scope>
</reference>
<keyword evidence="2" id="KW-1185">Reference proteome</keyword>
<evidence type="ECO:0000313" key="1">
    <source>
        <dbReference type="EMBL" id="VFV38837.1"/>
    </source>
</evidence>
<name>A0A485P2K3_LYNPA</name>